<proteinExistence type="predicted"/>
<reference evidence="2" key="1">
    <citation type="submission" date="2017-09" db="EMBL/GenBank/DDBJ databases">
        <title>Depth-based differentiation of microbial function through sediment-hosted aquifers and enrichment of novel symbionts in the deep terrestrial subsurface.</title>
        <authorList>
            <person name="Probst A.J."/>
            <person name="Ladd B."/>
            <person name="Jarett J.K."/>
            <person name="Geller-Mcgrath D.E."/>
            <person name="Sieber C.M.K."/>
            <person name="Emerson J.B."/>
            <person name="Anantharaman K."/>
            <person name="Thomas B.C."/>
            <person name="Malmstrom R."/>
            <person name="Stieglmeier M."/>
            <person name="Klingl A."/>
            <person name="Woyke T."/>
            <person name="Ryan C.M."/>
            <person name="Banfield J.F."/>
        </authorList>
    </citation>
    <scope>NUCLEOTIDE SEQUENCE [LARGE SCALE GENOMIC DNA]</scope>
</reference>
<evidence type="ECO:0000313" key="2">
    <source>
        <dbReference type="Proteomes" id="UP000230852"/>
    </source>
</evidence>
<dbReference type="AlphaFoldDB" id="A0A2H0TZL3"/>
<accession>A0A2H0TZL3</accession>
<comment type="caution">
    <text evidence="1">The sequence shown here is derived from an EMBL/GenBank/DDBJ whole genome shotgun (WGS) entry which is preliminary data.</text>
</comment>
<gene>
    <name evidence="1" type="ORF">COU28_00295</name>
</gene>
<dbReference type="EMBL" id="PFBU01000006">
    <property type="protein sequence ID" value="PIR78660.1"/>
    <property type="molecule type" value="Genomic_DNA"/>
</dbReference>
<protein>
    <submittedName>
        <fullName evidence="1">Uncharacterized protein</fullName>
    </submittedName>
</protein>
<dbReference type="Proteomes" id="UP000230852">
    <property type="component" value="Unassembled WGS sequence"/>
</dbReference>
<evidence type="ECO:0000313" key="1">
    <source>
        <dbReference type="EMBL" id="PIR78660.1"/>
    </source>
</evidence>
<sequence length="123" mass="14035">MFGKPDVQQNIQGIEVLGRPPINEYEKNICNKLDGTKRYILVDFEKEGDVWANKEFGGMSNRIELDEYGVLGSVIESTTGKTYWTTSSKEDTTQKLFPLKSGITINKIITSFKLQQIKDKIKR</sequence>
<name>A0A2H0TZL3_9BACT</name>
<organism evidence="1 2">
    <name type="scientific">Candidatus Magasanikbacteria bacterium CG10_big_fil_rev_8_21_14_0_10_36_16</name>
    <dbReference type="NCBI Taxonomy" id="1974645"/>
    <lineage>
        <taxon>Bacteria</taxon>
        <taxon>Candidatus Magasanikiibacteriota</taxon>
    </lineage>
</organism>